<evidence type="ECO:0000313" key="1">
    <source>
        <dbReference type="EMBL" id="KAI3424333.1"/>
    </source>
</evidence>
<organism evidence="1 2">
    <name type="scientific">Chlorella vulgaris</name>
    <name type="common">Green alga</name>
    <dbReference type="NCBI Taxonomy" id="3077"/>
    <lineage>
        <taxon>Eukaryota</taxon>
        <taxon>Viridiplantae</taxon>
        <taxon>Chlorophyta</taxon>
        <taxon>core chlorophytes</taxon>
        <taxon>Trebouxiophyceae</taxon>
        <taxon>Chlorellales</taxon>
        <taxon>Chlorellaceae</taxon>
        <taxon>Chlorella clade</taxon>
        <taxon>Chlorella</taxon>
    </lineage>
</organism>
<protein>
    <submittedName>
        <fullName evidence="1">Uncharacterized protein</fullName>
    </submittedName>
</protein>
<accession>A0A9D4TFN3</accession>
<keyword evidence="2" id="KW-1185">Reference proteome</keyword>
<dbReference type="Proteomes" id="UP001055712">
    <property type="component" value="Unassembled WGS sequence"/>
</dbReference>
<sequence>MGEGYALVADCYTELFAQDDETCPDSCAQWAQLVGTLCGKAMVLAAACNDEGVGRAAPGNATLRRLIPACGL</sequence>
<dbReference type="EMBL" id="SIDB01000013">
    <property type="protein sequence ID" value="KAI3424333.1"/>
    <property type="molecule type" value="Genomic_DNA"/>
</dbReference>
<evidence type="ECO:0000313" key="2">
    <source>
        <dbReference type="Proteomes" id="UP001055712"/>
    </source>
</evidence>
<proteinExistence type="predicted"/>
<gene>
    <name evidence="1" type="ORF">D9Q98_009886</name>
</gene>
<reference evidence="1" key="2">
    <citation type="submission" date="2020-11" db="EMBL/GenBank/DDBJ databases">
        <authorList>
            <person name="Cecchin M."/>
            <person name="Marcolungo L."/>
            <person name="Rossato M."/>
            <person name="Girolomoni L."/>
            <person name="Cosentino E."/>
            <person name="Cuine S."/>
            <person name="Li-Beisson Y."/>
            <person name="Delledonne M."/>
            <person name="Ballottari M."/>
        </authorList>
    </citation>
    <scope>NUCLEOTIDE SEQUENCE</scope>
    <source>
        <strain evidence="1">211/11P</strain>
        <tissue evidence="1">Whole cell</tissue>
    </source>
</reference>
<dbReference type="AlphaFoldDB" id="A0A9D4TFN3"/>
<comment type="caution">
    <text evidence="1">The sequence shown here is derived from an EMBL/GenBank/DDBJ whole genome shotgun (WGS) entry which is preliminary data.</text>
</comment>
<name>A0A9D4TFN3_CHLVU</name>
<reference evidence="1" key="1">
    <citation type="journal article" date="2019" name="Plant J.">
        <title>Chlorella vulgaris genome assembly and annotation reveals the molecular basis for metabolic acclimation to high light conditions.</title>
        <authorList>
            <person name="Cecchin M."/>
            <person name="Marcolungo L."/>
            <person name="Rossato M."/>
            <person name="Girolomoni L."/>
            <person name="Cosentino E."/>
            <person name="Cuine S."/>
            <person name="Li-Beisson Y."/>
            <person name="Delledonne M."/>
            <person name="Ballottari M."/>
        </authorList>
    </citation>
    <scope>NUCLEOTIDE SEQUENCE</scope>
    <source>
        <strain evidence="1">211/11P</strain>
    </source>
</reference>